<proteinExistence type="inferred from homology"/>
<evidence type="ECO:0000256" key="3">
    <source>
        <dbReference type="ARBA" id="ARBA00022741"/>
    </source>
</evidence>
<gene>
    <name evidence="6" type="ORF">GCM10010280_59620</name>
</gene>
<dbReference type="InterPro" id="IPR003593">
    <property type="entry name" value="AAA+_ATPase"/>
</dbReference>
<dbReference type="InterPro" id="IPR017871">
    <property type="entry name" value="ABC_transporter-like_CS"/>
</dbReference>
<keyword evidence="3" id="KW-0547">Nucleotide-binding</keyword>
<keyword evidence="7" id="KW-1185">Reference proteome</keyword>
<dbReference type="AlphaFoldDB" id="A0A918C3A1"/>
<dbReference type="Pfam" id="PF00005">
    <property type="entry name" value="ABC_tran"/>
    <property type="match status" value="1"/>
</dbReference>
<dbReference type="GO" id="GO:0016887">
    <property type="term" value="F:ATP hydrolysis activity"/>
    <property type="evidence" value="ECO:0007669"/>
    <property type="project" value="InterPro"/>
</dbReference>
<dbReference type="CDD" id="cd03225">
    <property type="entry name" value="ABC_cobalt_CbiO_domain1"/>
    <property type="match status" value="1"/>
</dbReference>
<dbReference type="GO" id="GO:0042626">
    <property type="term" value="F:ATPase-coupled transmembrane transporter activity"/>
    <property type="evidence" value="ECO:0007669"/>
    <property type="project" value="TreeGrafter"/>
</dbReference>
<evidence type="ECO:0000259" key="5">
    <source>
        <dbReference type="PROSITE" id="PS50893"/>
    </source>
</evidence>
<accession>A0A918C3A1</accession>
<keyword evidence="2" id="KW-0813">Transport</keyword>
<dbReference type="PANTHER" id="PTHR43553">
    <property type="entry name" value="HEAVY METAL TRANSPORTER"/>
    <property type="match status" value="1"/>
</dbReference>
<comment type="caution">
    <text evidence="6">The sequence shown here is derived from an EMBL/GenBank/DDBJ whole genome shotgun (WGS) entry which is preliminary data.</text>
</comment>
<feature type="domain" description="ABC transporter" evidence="5">
    <location>
        <begin position="2"/>
        <end position="225"/>
    </location>
</feature>
<reference evidence="6" key="1">
    <citation type="journal article" date="2014" name="Int. J. Syst. Evol. Microbiol.">
        <title>Complete genome sequence of Corynebacterium casei LMG S-19264T (=DSM 44701T), isolated from a smear-ripened cheese.</title>
        <authorList>
            <consortium name="US DOE Joint Genome Institute (JGI-PGF)"/>
            <person name="Walter F."/>
            <person name="Albersmeier A."/>
            <person name="Kalinowski J."/>
            <person name="Ruckert C."/>
        </authorList>
    </citation>
    <scope>NUCLEOTIDE SEQUENCE</scope>
    <source>
        <strain evidence="6">JCM 4403</strain>
    </source>
</reference>
<dbReference type="SMART" id="SM00382">
    <property type="entry name" value="AAA"/>
    <property type="match status" value="1"/>
</dbReference>
<dbReference type="InterPro" id="IPR015856">
    <property type="entry name" value="ABC_transpr_CbiO/EcfA_su"/>
</dbReference>
<dbReference type="GO" id="GO:0043190">
    <property type="term" value="C:ATP-binding cassette (ABC) transporter complex"/>
    <property type="evidence" value="ECO:0007669"/>
    <property type="project" value="TreeGrafter"/>
</dbReference>
<protein>
    <submittedName>
        <fullName evidence="6">ABC transporter ATP-binding protein</fullName>
    </submittedName>
</protein>
<name>A0A918C3A1_9ACTN</name>
<dbReference type="SUPFAM" id="SSF52540">
    <property type="entry name" value="P-loop containing nucleoside triphosphate hydrolases"/>
    <property type="match status" value="1"/>
</dbReference>
<dbReference type="GO" id="GO:0005524">
    <property type="term" value="F:ATP binding"/>
    <property type="evidence" value="ECO:0007669"/>
    <property type="project" value="UniProtKB-KW"/>
</dbReference>
<evidence type="ECO:0000256" key="4">
    <source>
        <dbReference type="ARBA" id="ARBA00022840"/>
    </source>
</evidence>
<organism evidence="6 7">
    <name type="scientific">Streptomyces pilosus</name>
    <dbReference type="NCBI Taxonomy" id="28893"/>
    <lineage>
        <taxon>Bacteria</taxon>
        <taxon>Bacillati</taxon>
        <taxon>Actinomycetota</taxon>
        <taxon>Actinomycetes</taxon>
        <taxon>Kitasatosporales</taxon>
        <taxon>Streptomycetaceae</taxon>
        <taxon>Streptomyces</taxon>
    </lineage>
</organism>
<evidence type="ECO:0000313" key="6">
    <source>
        <dbReference type="EMBL" id="GGR03645.1"/>
    </source>
</evidence>
<dbReference type="InterPro" id="IPR027417">
    <property type="entry name" value="P-loop_NTPase"/>
</dbReference>
<dbReference type="EMBL" id="BMTU01000016">
    <property type="protein sequence ID" value="GGR03645.1"/>
    <property type="molecule type" value="Genomic_DNA"/>
</dbReference>
<dbReference type="PANTHER" id="PTHR43553:SF24">
    <property type="entry name" value="ENERGY-COUPLING FACTOR TRANSPORTER ATP-BINDING PROTEIN ECFA1"/>
    <property type="match status" value="1"/>
</dbReference>
<dbReference type="Gene3D" id="3.40.50.300">
    <property type="entry name" value="P-loop containing nucleotide triphosphate hydrolases"/>
    <property type="match status" value="1"/>
</dbReference>
<sequence>MFRIEEVEHRYGDRTVLRDVSVELTERRVAVVGANGSGKSTFARLLNGLVVPTSGTVTVDGLDTRKDGRRIRAKVGFVFQDPDLQIVMPTVAEDLAFGLKHRGLSKADIDQRVEQALEDNGLRDLRDQPAHLLSGGQKQRLAIASVLATAPRYVVFDEPTTMLDLRSKRQIARVMAELEQPVVVVSHDMDLLEGFDRVLVFDEGRLVADGPPDVSIAFYLELMGAC</sequence>
<dbReference type="RefSeq" id="WP_189561152.1">
    <property type="nucleotide sequence ID" value="NZ_BMTU01000016.1"/>
</dbReference>
<keyword evidence="4 6" id="KW-0067">ATP-binding</keyword>
<dbReference type="PROSITE" id="PS00211">
    <property type="entry name" value="ABC_TRANSPORTER_1"/>
    <property type="match status" value="1"/>
</dbReference>
<dbReference type="InterPro" id="IPR050095">
    <property type="entry name" value="ECF_ABC_transporter_ATP-bd"/>
</dbReference>
<dbReference type="InterPro" id="IPR003439">
    <property type="entry name" value="ABC_transporter-like_ATP-bd"/>
</dbReference>
<dbReference type="PROSITE" id="PS50893">
    <property type="entry name" value="ABC_TRANSPORTER_2"/>
    <property type="match status" value="1"/>
</dbReference>
<evidence type="ECO:0000256" key="1">
    <source>
        <dbReference type="ARBA" id="ARBA00005417"/>
    </source>
</evidence>
<evidence type="ECO:0000313" key="7">
    <source>
        <dbReference type="Proteomes" id="UP000656732"/>
    </source>
</evidence>
<dbReference type="Proteomes" id="UP000656732">
    <property type="component" value="Unassembled WGS sequence"/>
</dbReference>
<evidence type="ECO:0000256" key="2">
    <source>
        <dbReference type="ARBA" id="ARBA00022448"/>
    </source>
</evidence>
<comment type="similarity">
    <text evidence="1">Belongs to the ABC transporter superfamily.</text>
</comment>
<reference evidence="6" key="2">
    <citation type="submission" date="2020-09" db="EMBL/GenBank/DDBJ databases">
        <authorList>
            <person name="Sun Q."/>
            <person name="Ohkuma M."/>
        </authorList>
    </citation>
    <scope>NUCLEOTIDE SEQUENCE</scope>
    <source>
        <strain evidence="6">JCM 4403</strain>
    </source>
</reference>